<dbReference type="RefSeq" id="WP_091689437.1">
    <property type="nucleotide sequence ID" value="NZ_BAABFM010000051.1"/>
</dbReference>
<dbReference type="InterPro" id="IPR023811">
    <property type="entry name" value="CHP04076"/>
</dbReference>
<reference evidence="1 2" key="1">
    <citation type="submission" date="2016-10" db="EMBL/GenBank/DDBJ databases">
        <authorList>
            <person name="de Groot N.N."/>
        </authorList>
    </citation>
    <scope>NUCLEOTIDE SEQUENCE [LARGE SCALE GENOMIC DNA]</scope>
    <source>
        <strain evidence="1 2">DSM 1283</strain>
    </source>
</reference>
<dbReference type="EMBL" id="FOWD01000076">
    <property type="protein sequence ID" value="SFO69857.1"/>
    <property type="molecule type" value="Genomic_DNA"/>
</dbReference>
<name>A0A1I5JAS3_9FIRM</name>
<sequence length="98" mass="10987">MSRIKKTVVESKCRSGYHKKVIVIIEDLCPPFCHELWNCAYPLVYALQNGAILDYGNGKASAFDVKCPDGGRVTIHGILIMIKIQFTKINNKQLYLSG</sequence>
<keyword evidence="2" id="KW-1185">Reference proteome</keyword>
<dbReference type="NCBIfam" id="TIGR04076">
    <property type="entry name" value="TIGR04076 family protein"/>
    <property type="match status" value="1"/>
</dbReference>
<evidence type="ECO:0000313" key="1">
    <source>
        <dbReference type="EMBL" id="SFO69857.1"/>
    </source>
</evidence>
<dbReference type="Proteomes" id="UP000198806">
    <property type="component" value="Unassembled WGS sequence"/>
</dbReference>
<dbReference type="OrthoDB" id="1711134at2"/>
<dbReference type="AlphaFoldDB" id="A0A1I5JAS3"/>
<organism evidence="1 2">
    <name type="scientific">Anaerocolumna aminovalerica</name>
    <dbReference type="NCBI Taxonomy" id="1527"/>
    <lineage>
        <taxon>Bacteria</taxon>
        <taxon>Bacillati</taxon>
        <taxon>Bacillota</taxon>
        <taxon>Clostridia</taxon>
        <taxon>Lachnospirales</taxon>
        <taxon>Lachnospiraceae</taxon>
        <taxon>Anaerocolumna</taxon>
    </lineage>
</organism>
<protein>
    <submittedName>
        <fullName evidence="1">TIGR04076 family protein</fullName>
    </submittedName>
</protein>
<proteinExistence type="predicted"/>
<evidence type="ECO:0000313" key="2">
    <source>
        <dbReference type="Proteomes" id="UP000198806"/>
    </source>
</evidence>
<gene>
    <name evidence="1" type="ORF">SAMN04489757_1763</name>
</gene>
<accession>A0A1I5JAS3</accession>